<organism evidence="9">
    <name type="scientific">Bicosoecida sp. CB-2014</name>
    <dbReference type="NCBI Taxonomy" id="1486930"/>
    <lineage>
        <taxon>Eukaryota</taxon>
        <taxon>Sar</taxon>
        <taxon>Stramenopiles</taxon>
        <taxon>Bigyra</taxon>
        <taxon>Opalozoa</taxon>
        <taxon>Bicosoecida</taxon>
    </lineage>
</organism>
<proteinExistence type="inferred from homology"/>
<gene>
    <name evidence="9" type="ORF">BSP0115_LOCUS12021</name>
</gene>
<evidence type="ECO:0000256" key="6">
    <source>
        <dbReference type="ARBA" id="ARBA00023186"/>
    </source>
</evidence>
<dbReference type="EMBL" id="HBFS01017848">
    <property type="protein sequence ID" value="CAD8918759.1"/>
    <property type="molecule type" value="Transcribed_RNA"/>
</dbReference>
<feature type="compositionally biased region" description="Basic residues" evidence="7">
    <location>
        <begin position="190"/>
        <end position="216"/>
    </location>
</feature>
<evidence type="ECO:0000256" key="3">
    <source>
        <dbReference type="ARBA" id="ARBA00022687"/>
    </source>
</evidence>
<keyword evidence="4 8" id="KW-0732">Signal</keyword>
<accession>A0A7S1GAY4</accession>
<dbReference type="AlphaFoldDB" id="A0A7S1GAY4"/>
<dbReference type="GO" id="GO:0016055">
    <property type="term" value="P:Wnt signaling pathway"/>
    <property type="evidence" value="ECO:0007669"/>
    <property type="project" value="UniProtKB-KW"/>
</dbReference>
<dbReference type="GO" id="GO:0006457">
    <property type="term" value="P:protein folding"/>
    <property type="evidence" value="ECO:0007669"/>
    <property type="project" value="InterPro"/>
</dbReference>
<evidence type="ECO:0000256" key="8">
    <source>
        <dbReference type="SAM" id="SignalP"/>
    </source>
</evidence>
<name>A0A7S1GAY4_9STRA</name>
<feature type="region of interest" description="Disordered" evidence="7">
    <location>
        <begin position="173"/>
        <end position="228"/>
    </location>
</feature>
<dbReference type="PANTHER" id="PTHR17600">
    <property type="entry name" value="MESODERM DEVELOPMENT CANDIDATE 2"/>
    <property type="match status" value="1"/>
</dbReference>
<feature type="chain" id="PRO_5031436747" evidence="8">
    <location>
        <begin position="31"/>
        <end position="228"/>
    </location>
</feature>
<evidence type="ECO:0000313" key="9">
    <source>
        <dbReference type="EMBL" id="CAD8918759.1"/>
    </source>
</evidence>
<dbReference type="InterPro" id="IPR019330">
    <property type="entry name" value="MESD"/>
</dbReference>
<dbReference type="GO" id="GO:0005783">
    <property type="term" value="C:endoplasmic reticulum"/>
    <property type="evidence" value="ECO:0007669"/>
    <property type="project" value="UniProtKB-SubCell"/>
</dbReference>
<keyword evidence="3" id="KW-0879">Wnt signaling pathway</keyword>
<keyword evidence="5" id="KW-0256">Endoplasmic reticulum</keyword>
<feature type="signal peptide" evidence="8">
    <location>
        <begin position="1"/>
        <end position="30"/>
    </location>
</feature>
<feature type="compositionally biased region" description="Basic and acidic residues" evidence="7">
    <location>
        <begin position="217"/>
        <end position="228"/>
    </location>
</feature>
<evidence type="ECO:0000256" key="4">
    <source>
        <dbReference type="ARBA" id="ARBA00022729"/>
    </source>
</evidence>
<dbReference type="PANTHER" id="PTHR17600:SF2">
    <property type="entry name" value="LRP CHAPERONE MESD"/>
    <property type="match status" value="1"/>
</dbReference>
<evidence type="ECO:0000256" key="2">
    <source>
        <dbReference type="ARBA" id="ARBA00011068"/>
    </source>
</evidence>
<dbReference type="Gene3D" id="3.30.70.260">
    <property type="match status" value="1"/>
</dbReference>
<reference evidence="9" key="1">
    <citation type="submission" date="2021-01" db="EMBL/GenBank/DDBJ databases">
        <authorList>
            <person name="Corre E."/>
            <person name="Pelletier E."/>
            <person name="Niang G."/>
            <person name="Scheremetjew M."/>
            <person name="Finn R."/>
            <person name="Kale V."/>
            <person name="Holt S."/>
            <person name="Cochrane G."/>
            <person name="Meng A."/>
            <person name="Brown T."/>
            <person name="Cohen L."/>
        </authorList>
    </citation>
    <scope>NUCLEOTIDE SEQUENCE</scope>
    <source>
        <strain evidence="9">Ms1</strain>
    </source>
</reference>
<evidence type="ECO:0000256" key="1">
    <source>
        <dbReference type="ARBA" id="ARBA00004240"/>
    </source>
</evidence>
<comment type="similarity">
    <text evidence="2">Belongs to the MESD family.</text>
</comment>
<sequence>MVSLHRVAAAATLVAVAAIVAVAWAPGAQALKSKFQKEIDYKKLEEEWDEDEPEETDDWHEDSFEWKEKKKKNFQFDPENPTESLKNYQPSGMQMVFCKLKKAYWKSKKDSEELSGRWSAMMKTNALDAKAYAIDEKTILFTEDNGRIFEVKDFVMQQPEVYKFTWNSQDFYPEGVEPKSEDEAPPPQRPRPKKKGDKKDSKKKKAKAARKAKKAKKEAGAGKDDAEL</sequence>
<dbReference type="Pfam" id="PF10185">
    <property type="entry name" value="Mesd"/>
    <property type="match status" value="1"/>
</dbReference>
<evidence type="ECO:0000256" key="5">
    <source>
        <dbReference type="ARBA" id="ARBA00022824"/>
    </source>
</evidence>
<comment type="subcellular location">
    <subcellularLocation>
        <location evidence="1">Endoplasmic reticulum</location>
    </subcellularLocation>
</comment>
<evidence type="ECO:0000256" key="7">
    <source>
        <dbReference type="SAM" id="MobiDB-lite"/>
    </source>
</evidence>
<keyword evidence="6" id="KW-0143">Chaperone</keyword>
<protein>
    <submittedName>
        <fullName evidence="9">Uncharacterized protein</fullName>
    </submittedName>
</protein>